<evidence type="ECO:0000313" key="2">
    <source>
        <dbReference type="EMBL" id="KIW55493.1"/>
    </source>
</evidence>
<dbReference type="AlphaFoldDB" id="A0A0D2EJD0"/>
<feature type="compositionally biased region" description="Polar residues" evidence="1">
    <location>
        <begin position="153"/>
        <end position="162"/>
    </location>
</feature>
<reference evidence="2 3" key="1">
    <citation type="submission" date="2015-01" db="EMBL/GenBank/DDBJ databases">
        <title>The Genome Sequence of Exophiala xenobiotica CBS118157.</title>
        <authorList>
            <consortium name="The Broad Institute Genomics Platform"/>
            <person name="Cuomo C."/>
            <person name="de Hoog S."/>
            <person name="Gorbushina A."/>
            <person name="Stielow B."/>
            <person name="Teixiera M."/>
            <person name="Abouelleil A."/>
            <person name="Chapman S.B."/>
            <person name="Priest M."/>
            <person name="Young S.K."/>
            <person name="Wortman J."/>
            <person name="Nusbaum C."/>
            <person name="Birren B."/>
        </authorList>
    </citation>
    <scope>NUCLEOTIDE SEQUENCE [LARGE SCALE GENOMIC DNA]</scope>
    <source>
        <strain evidence="2 3">CBS 118157</strain>
    </source>
</reference>
<accession>A0A0D2EJD0</accession>
<feature type="compositionally biased region" description="Gly residues" evidence="1">
    <location>
        <begin position="212"/>
        <end position="221"/>
    </location>
</feature>
<dbReference type="GeneID" id="25326140"/>
<keyword evidence="3" id="KW-1185">Reference proteome</keyword>
<name>A0A0D2EJD0_9EURO</name>
<feature type="region of interest" description="Disordered" evidence="1">
    <location>
        <begin position="153"/>
        <end position="240"/>
    </location>
</feature>
<dbReference type="HOGENOM" id="CLU_1156405_0_0_1"/>
<dbReference type="Proteomes" id="UP000054342">
    <property type="component" value="Unassembled WGS sequence"/>
</dbReference>
<evidence type="ECO:0000256" key="1">
    <source>
        <dbReference type="SAM" id="MobiDB-lite"/>
    </source>
</evidence>
<organism evidence="2 3">
    <name type="scientific">Exophiala xenobiotica</name>
    <dbReference type="NCBI Taxonomy" id="348802"/>
    <lineage>
        <taxon>Eukaryota</taxon>
        <taxon>Fungi</taxon>
        <taxon>Dikarya</taxon>
        <taxon>Ascomycota</taxon>
        <taxon>Pezizomycotina</taxon>
        <taxon>Eurotiomycetes</taxon>
        <taxon>Chaetothyriomycetidae</taxon>
        <taxon>Chaetothyriales</taxon>
        <taxon>Herpotrichiellaceae</taxon>
        <taxon>Exophiala</taxon>
    </lineage>
</organism>
<dbReference type="RefSeq" id="XP_013316077.1">
    <property type="nucleotide sequence ID" value="XM_013460623.1"/>
</dbReference>
<protein>
    <submittedName>
        <fullName evidence="2">Uncharacterized protein</fullName>
    </submittedName>
</protein>
<evidence type="ECO:0000313" key="3">
    <source>
        <dbReference type="Proteomes" id="UP000054342"/>
    </source>
</evidence>
<feature type="compositionally biased region" description="Basic and acidic residues" evidence="1">
    <location>
        <begin position="170"/>
        <end position="211"/>
    </location>
</feature>
<dbReference type="EMBL" id="KN847319">
    <property type="protein sequence ID" value="KIW55493.1"/>
    <property type="molecule type" value="Genomic_DNA"/>
</dbReference>
<sequence>MGILSYLLSYLYPSPTAKEDTLVDDLSENHQGRPNIAFADPPYISMDPEVEHHVSFRPNGPQVITIDLPRTVRDTALEHSLITARSLEAHSNLIRPLTPHETATDQTGRNYILTGTVTGRWSLQKAVRSYPETFYVTGSLRAGLDALLQANTSCVKPQSSRASDGYILEDDPRDKDRDQSSNDKHKAKDKERQDSKDKESQKNIDKLRQLEKGGGSGGGARGSASGRVVSKGYSDHRSHY</sequence>
<gene>
    <name evidence="2" type="ORF">PV05_04232</name>
</gene>
<proteinExistence type="predicted"/>